<evidence type="ECO:0000313" key="1">
    <source>
        <dbReference type="EMBL" id="CRY96730.1"/>
    </source>
</evidence>
<protein>
    <submittedName>
        <fullName evidence="1">Uncharacterized protein</fullName>
    </submittedName>
</protein>
<name>A0A0H5Q5K0_9ZZZZ</name>
<reference evidence="1" key="2">
    <citation type="submission" date="2015-07" db="EMBL/GenBank/DDBJ databases">
        <title>Plasmids, circular viruses and viroids from rat gut.</title>
        <authorList>
            <person name="Jorgensen T.J."/>
            <person name="Hansen M.A."/>
            <person name="Xu Z."/>
            <person name="Tabak M.A."/>
            <person name="Sorensen S.J."/>
            <person name="Hansen L.H."/>
        </authorList>
    </citation>
    <scope>NUCLEOTIDE SEQUENCE</scope>
    <source>
        <strain evidence="1">RGFK1236</strain>
    </source>
</reference>
<organism evidence="1">
    <name type="scientific">uncultured prokaryote</name>
    <dbReference type="NCBI Taxonomy" id="198431"/>
    <lineage>
        <taxon>unclassified sequences</taxon>
        <taxon>environmental samples</taxon>
    </lineage>
</organism>
<accession>A0A0H5Q5K0</accession>
<sequence length="231" mass="25330">MPTGVLPEPCLKEWYDSNVPLYAVQASFPASTSLAADVITNTWHLNSAISPDYDNAVDMIHDFYTATPSDANPVMNYIGGLLLDGKIQYKIYNLADTKPRAPVYEDERSVSFPTASALPPEVALVLSFQAEKVSGTPQARRRNRVYIGPFTASANDDGRPTDALLAAIQSSARDLLAAANASVSWNWFVNSPTYAAIAQVDNGWVDDEWDTQRRRGRLATTRELWTSSTPA</sequence>
<dbReference type="AlphaFoldDB" id="A0A0H5Q5K0"/>
<dbReference type="EMBL" id="LN853809">
    <property type="protein sequence ID" value="CRY96730.1"/>
    <property type="molecule type" value="Genomic_DNA"/>
</dbReference>
<proteinExistence type="predicted"/>
<reference evidence="1" key="1">
    <citation type="submission" date="2015-06" db="EMBL/GenBank/DDBJ databases">
        <authorList>
            <person name="Joergensen T."/>
        </authorList>
    </citation>
    <scope>NUCLEOTIDE SEQUENCE</scope>
    <source>
        <strain evidence="1">RGFK1236</strain>
    </source>
</reference>